<dbReference type="EMBL" id="JXJQ01000010">
    <property type="protein sequence ID" value="KJY60627.1"/>
    <property type="molecule type" value="Genomic_DNA"/>
</dbReference>
<gene>
    <name evidence="1" type="ORF">JG30_13120</name>
</gene>
<organism evidence="1 2">
    <name type="scientific">Bombilactobacillus mellifer</name>
    <dbReference type="NCBI Taxonomy" id="1218492"/>
    <lineage>
        <taxon>Bacteria</taxon>
        <taxon>Bacillati</taxon>
        <taxon>Bacillota</taxon>
        <taxon>Bacilli</taxon>
        <taxon>Lactobacillales</taxon>
        <taxon>Lactobacillaceae</taxon>
        <taxon>Bombilactobacillus</taxon>
    </lineage>
</organism>
<protein>
    <recommendedName>
        <fullName evidence="3">WxL domain-containing protein</fullName>
    </recommendedName>
</protein>
<evidence type="ECO:0000313" key="1">
    <source>
        <dbReference type="EMBL" id="KJY60627.1"/>
    </source>
</evidence>
<keyword evidence="2" id="KW-1185">Reference proteome</keyword>
<reference evidence="1 2" key="1">
    <citation type="submission" date="2015-01" db="EMBL/GenBank/DDBJ databases">
        <title>Comparative genomics of the lactic acid bacteria isolated from the honey bee gut.</title>
        <authorList>
            <person name="Ellegaard K.M."/>
            <person name="Tamarit D."/>
            <person name="Javelind E."/>
            <person name="Olofsson T."/>
            <person name="Andersson S.G."/>
            <person name="Vasquez A."/>
        </authorList>
    </citation>
    <scope>NUCLEOTIDE SEQUENCE [LARGE SCALE GENOMIC DNA]</scope>
    <source>
        <strain evidence="1 2">Bin4</strain>
    </source>
</reference>
<comment type="caution">
    <text evidence="1">The sequence shown here is derived from an EMBL/GenBank/DDBJ whole genome shotgun (WGS) entry which is preliminary data.</text>
</comment>
<dbReference type="Proteomes" id="UP000033558">
    <property type="component" value="Unassembled WGS sequence"/>
</dbReference>
<proteinExistence type="predicted"/>
<accession>A0A0F4LP88</accession>
<dbReference type="AlphaFoldDB" id="A0A0F4LP88"/>
<evidence type="ECO:0008006" key="3">
    <source>
        <dbReference type="Google" id="ProtNLM"/>
    </source>
</evidence>
<evidence type="ECO:0000313" key="2">
    <source>
        <dbReference type="Proteomes" id="UP000033558"/>
    </source>
</evidence>
<name>A0A0F4LP88_9LACO</name>
<dbReference type="STRING" id="1218492.JG30_13120"/>
<dbReference type="HOGENOM" id="CLU_1022285_0_0_9"/>
<dbReference type="RefSeq" id="WP_046317341.1">
    <property type="nucleotide sequence ID" value="NZ_JBHSZT010000005.1"/>
</dbReference>
<sequence>MDKKWGTCLKAGTILVTLLGGLGFQTTYAVADASGSSASTSDTDSAFNISGAPDIDQIGSGSVSGPAGAGSASAQSKAAVGYEDRFTSTPVLSLVPNFDFGADHKKSENHNDFDLINPKETQRYLIVEDQHGFANWSVKVQNSSTGVFFKEVSNPEDISLKFSNLNCYYATKSKDSNNKDIYTIQGSPIQTLYAPPTDPATINGSKNPSNSAIIMKHDYSAKPANGGAHIYAVDFNGAGTNSSVKLHYKNDSQPNKKEIETATLTWTLQVTL</sequence>
<dbReference type="PATRIC" id="fig|1218492.5.peg.1363"/>